<dbReference type="RefSeq" id="WP_344348807.1">
    <property type="nucleotide sequence ID" value="NZ_BAAASM010000020.1"/>
</dbReference>
<dbReference type="EMBL" id="JBHSOE010000040">
    <property type="protein sequence ID" value="MFC5658159.1"/>
    <property type="molecule type" value="Genomic_DNA"/>
</dbReference>
<keyword evidence="4" id="KW-1185">Reference proteome</keyword>
<sequence length="283" mass="30593">MRRVITAVVLTMVTAVTAAGCDDGPRPDLVVEGSPPATPYGGPLDAPTREVDESGPRALRLASGSAGRALECDGEIFDGLGPDEWSKADGGTTPEEGLALYFDMVQPELPDHGYRVERGEPDRVLYSYDVGGRTKVAVVVARDQRGRPGWGPETSASCDPAELPESFTAGTGWEIWTDRAGRRVPVGRLHSSPGAEHCDWQSAHLLTLDDRTYARDPYGVLAGYGLLRAPYRAQVRMPADARDTGYHRGGRHLWLTDGEQTAYVRTPGGVEAWPRVTDDFGCD</sequence>
<keyword evidence="2" id="KW-0732">Signal</keyword>
<feature type="signal peptide" evidence="2">
    <location>
        <begin position="1"/>
        <end position="18"/>
    </location>
</feature>
<name>A0ABW0WN08_STRNO</name>
<proteinExistence type="predicted"/>
<evidence type="ECO:0008006" key="5">
    <source>
        <dbReference type="Google" id="ProtNLM"/>
    </source>
</evidence>
<comment type="caution">
    <text evidence="3">The sequence shown here is derived from an EMBL/GenBank/DDBJ whole genome shotgun (WGS) entry which is preliminary data.</text>
</comment>
<feature type="chain" id="PRO_5046478512" description="Lipoprotein" evidence="2">
    <location>
        <begin position="19"/>
        <end position="283"/>
    </location>
</feature>
<organism evidence="3 4">
    <name type="scientific">Streptomyces nogalater</name>
    <dbReference type="NCBI Taxonomy" id="38314"/>
    <lineage>
        <taxon>Bacteria</taxon>
        <taxon>Bacillati</taxon>
        <taxon>Actinomycetota</taxon>
        <taxon>Actinomycetes</taxon>
        <taxon>Kitasatosporales</taxon>
        <taxon>Streptomycetaceae</taxon>
        <taxon>Streptomyces</taxon>
    </lineage>
</organism>
<accession>A0ABW0WN08</accession>
<gene>
    <name evidence="3" type="ORF">ACFP3J_22050</name>
</gene>
<evidence type="ECO:0000313" key="4">
    <source>
        <dbReference type="Proteomes" id="UP001596065"/>
    </source>
</evidence>
<evidence type="ECO:0000313" key="3">
    <source>
        <dbReference type="EMBL" id="MFC5658159.1"/>
    </source>
</evidence>
<dbReference type="Proteomes" id="UP001596065">
    <property type="component" value="Unassembled WGS sequence"/>
</dbReference>
<reference evidence="4" key="1">
    <citation type="journal article" date="2019" name="Int. J. Syst. Evol. Microbiol.">
        <title>The Global Catalogue of Microorganisms (GCM) 10K type strain sequencing project: providing services to taxonomists for standard genome sequencing and annotation.</title>
        <authorList>
            <consortium name="The Broad Institute Genomics Platform"/>
            <consortium name="The Broad Institute Genome Sequencing Center for Infectious Disease"/>
            <person name="Wu L."/>
            <person name="Ma J."/>
        </authorList>
    </citation>
    <scope>NUCLEOTIDE SEQUENCE [LARGE SCALE GENOMIC DNA]</scope>
    <source>
        <strain evidence="4">KCTC 5701</strain>
    </source>
</reference>
<dbReference type="PROSITE" id="PS51257">
    <property type="entry name" value="PROKAR_LIPOPROTEIN"/>
    <property type="match status" value="1"/>
</dbReference>
<protein>
    <recommendedName>
        <fullName evidence="5">Lipoprotein</fullName>
    </recommendedName>
</protein>
<evidence type="ECO:0000256" key="2">
    <source>
        <dbReference type="SAM" id="SignalP"/>
    </source>
</evidence>
<evidence type="ECO:0000256" key="1">
    <source>
        <dbReference type="SAM" id="MobiDB-lite"/>
    </source>
</evidence>
<feature type="region of interest" description="Disordered" evidence="1">
    <location>
        <begin position="22"/>
        <end position="51"/>
    </location>
</feature>